<dbReference type="RefSeq" id="WP_173179329.1">
    <property type="nucleotide sequence ID" value="NZ_AP021876.1"/>
</dbReference>
<dbReference type="NCBIfam" id="TIGR01728">
    <property type="entry name" value="SsuA_fam"/>
    <property type="match status" value="1"/>
</dbReference>
<gene>
    <name evidence="6" type="ORF">DSCO28_24290</name>
</gene>
<evidence type="ECO:0000313" key="6">
    <source>
        <dbReference type="EMBL" id="BBO81863.1"/>
    </source>
</evidence>
<comment type="similarity">
    <text evidence="2">Belongs to the bacterial solute-binding protein SsuA/TauA family.</text>
</comment>
<sequence>MKWKENAVPGMILGLLFFCCLMACSQPEEPIRIGISTWAGVEPAELAARKGFYEKRGVDVEMVRFSAYKDSIEAFREAKVDADMQTFDDAIRLYAAGRKMKVVLFTDYSFGGDGIVARKGIDTVSDLKGKKVGVEIGTVSHFSLVKALDTAGLKEEDIVIASIPAWEIKGAFIKGKIDAGVTWEPYLTSAAKDGGGRVIITSRDYPKTIVTTMVISDDMISRRPGDVQKVVAAYFDAVKFMKAHPGEAYAIMAQAEGESVEEFTGHVEGIRYIDLEANRAAFGTMQDGELFDVGRNLADFLFEKSMIKTVPDIAGLMDGGFVNNLR</sequence>
<evidence type="ECO:0000259" key="5">
    <source>
        <dbReference type="SMART" id="SM00062"/>
    </source>
</evidence>
<evidence type="ECO:0000256" key="2">
    <source>
        <dbReference type="ARBA" id="ARBA00010742"/>
    </source>
</evidence>
<dbReference type="AlphaFoldDB" id="A0A5K7ZRJ7"/>
<keyword evidence="4" id="KW-0732">Signal</keyword>
<dbReference type="SUPFAM" id="SSF53850">
    <property type="entry name" value="Periplasmic binding protein-like II"/>
    <property type="match status" value="1"/>
</dbReference>
<evidence type="ECO:0000256" key="3">
    <source>
        <dbReference type="ARBA" id="ARBA00022448"/>
    </source>
</evidence>
<dbReference type="GO" id="GO:0042597">
    <property type="term" value="C:periplasmic space"/>
    <property type="evidence" value="ECO:0007669"/>
    <property type="project" value="UniProtKB-SubCell"/>
</dbReference>
<dbReference type="Pfam" id="PF09084">
    <property type="entry name" value="NMT1"/>
    <property type="match status" value="1"/>
</dbReference>
<dbReference type="GO" id="GO:0042626">
    <property type="term" value="F:ATPase-coupled transmembrane transporter activity"/>
    <property type="evidence" value="ECO:0007669"/>
    <property type="project" value="InterPro"/>
</dbReference>
<evidence type="ECO:0000256" key="1">
    <source>
        <dbReference type="ARBA" id="ARBA00004418"/>
    </source>
</evidence>
<dbReference type="EMBL" id="AP021876">
    <property type="protein sequence ID" value="BBO81863.1"/>
    <property type="molecule type" value="Genomic_DNA"/>
</dbReference>
<dbReference type="CDD" id="cd13563">
    <property type="entry name" value="PBP2_SsuA_like_6"/>
    <property type="match status" value="1"/>
</dbReference>
<protein>
    <submittedName>
        <fullName evidence="6">Sulfonate ABC transporter substrate-binding protein</fullName>
    </submittedName>
</protein>
<reference evidence="6 7" key="1">
    <citation type="submission" date="2019-11" db="EMBL/GenBank/DDBJ databases">
        <title>Comparative genomics of hydrocarbon-degrading Desulfosarcina strains.</title>
        <authorList>
            <person name="Watanabe M."/>
            <person name="Kojima H."/>
            <person name="Fukui M."/>
        </authorList>
    </citation>
    <scope>NUCLEOTIDE SEQUENCE [LARGE SCALE GENOMIC DNA]</scope>
    <source>
        <strain evidence="6 7">28bB2T</strain>
    </source>
</reference>
<keyword evidence="3" id="KW-0813">Transport</keyword>
<dbReference type="GO" id="GO:0016020">
    <property type="term" value="C:membrane"/>
    <property type="evidence" value="ECO:0007669"/>
    <property type="project" value="InterPro"/>
</dbReference>
<dbReference type="InterPro" id="IPR001638">
    <property type="entry name" value="Solute-binding_3/MltF_N"/>
</dbReference>
<dbReference type="SMART" id="SM00062">
    <property type="entry name" value="PBPb"/>
    <property type="match status" value="1"/>
</dbReference>
<dbReference type="PANTHER" id="PTHR30024">
    <property type="entry name" value="ALIPHATIC SULFONATES-BINDING PROTEIN-RELATED"/>
    <property type="match status" value="1"/>
</dbReference>
<comment type="subcellular location">
    <subcellularLocation>
        <location evidence="1">Periplasm</location>
    </subcellularLocation>
</comment>
<dbReference type="KEGG" id="dov:DSCO28_24290"/>
<proteinExistence type="inferred from homology"/>
<evidence type="ECO:0000313" key="7">
    <source>
        <dbReference type="Proteomes" id="UP000425960"/>
    </source>
</evidence>
<dbReference type="Proteomes" id="UP000425960">
    <property type="component" value="Chromosome"/>
</dbReference>
<accession>A0A5K7ZRJ7</accession>
<feature type="domain" description="Solute-binding protein family 3/N-terminal" evidence="5">
    <location>
        <begin position="30"/>
        <end position="259"/>
    </location>
</feature>
<dbReference type="InterPro" id="IPR015168">
    <property type="entry name" value="SsuA/THI5"/>
</dbReference>
<evidence type="ECO:0000256" key="4">
    <source>
        <dbReference type="ARBA" id="ARBA00022729"/>
    </source>
</evidence>
<dbReference type="InterPro" id="IPR010067">
    <property type="entry name" value="ABC_SsuA_sub-bd"/>
</dbReference>
<name>A0A5K7ZRJ7_9BACT</name>
<organism evidence="6 7">
    <name type="scientific">Desulfosarcina ovata subsp. sediminis</name>
    <dbReference type="NCBI Taxonomy" id="885957"/>
    <lineage>
        <taxon>Bacteria</taxon>
        <taxon>Pseudomonadati</taxon>
        <taxon>Thermodesulfobacteriota</taxon>
        <taxon>Desulfobacteria</taxon>
        <taxon>Desulfobacterales</taxon>
        <taxon>Desulfosarcinaceae</taxon>
        <taxon>Desulfosarcina</taxon>
    </lineage>
</organism>
<dbReference type="PANTHER" id="PTHR30024:SF47">
    <property type="entry name" value="TAURINE-BINDING PERIPLASMIC PROTEIN"/>
    <property type="match status" value="1"/>
</dbReference>
<dbReference type="Gene3D" id="3.40.190.10">
    <property type="entry name" value="Periplasmic binding protein-like II"/>
    <property type="match status" value="2"/>
</dbReference>